<evidence type="ECO:0000313" key="2">
    <source>
        <dbReference type="Ensembl" id="ENSMMDP00005039467.1"/>
    </source>
</evidence>
<reference evidence="2" key="1">
    <citation type="submission" date="2019-06" db="EMBL/GenBank/DDBJ databases">
        <authorList>
            <consortium name="Wellcome Sanger Institute Data Sharing"/>
        </authorList>
    </citation>
    <scope>NUCLEOTIDE SEQUENCE [LARGE SCALE GENOMIC DNA]</scope>
</reference>
<feature type="compositionally biased region" description="Pro residues" evidence="1">
    <location>
        <begin position="385"/>
        <end position="395"/>
    </location>
</feature>
<evidence type="ECO:0000256" key="1">
    <source>
        <dbReference type="SAM" id="MobiDB-lite"/>
    </source>
</evidence>
<dbReference type="Ensembl" id="ENSMMDT00005040280.1">
    <property type="protein sequence ID" value="ENSMMDP00005039467.1"/>
    <property type="gene ID" value="ENSMMDG00005018266.1"/>
</dbReference>
<feature type="region of interest" description="Disordered" evidence="1">
    <location>
        <begin position="265"/>
        <end position="298"/>
    </location>
</feature>
<feature type="region of interest" description="Disordered" evidence="1">
    <location>
        <begin position="330"/>
        <end position="422"/>
    </location>
</feature>
<name>A0A667ZFT8_9TELE</name>
<dbReference type="PANTHER" id="PTHR28495:SF1">
    <property type="entry name" value="GENE, 17266-RELATED"/>
    <property type="match status" value="1"/>
</dbReference>
<reference evidence="2" key="2">
    <citation type="submission" date="2025-08" db="UniProtKB">
        <authorList>
            <consortium name="Ensembl"/>
        </authorList>
    </citation>
    <scope>IDENTIFICATION</scope>
</reference>
<evidence type="ECO:0000313" key="3">
    <source>
        <dbReference type="Proteomes" id="UP000472263"/>
    </source>
</evidence>
<sequence length="473" mass="49925">TVSLAAVLCSYPLSCIRLQPVQRGPRVDLQGALGSFVSDVRERLHGVCGFPARLTSKPCYYTAGLSSAASAQVLSGEPVNLSESSSVRPILTQLPAPVARPTRPSFGSQPLAWPPLSQPAGAQSRGGGRDSLGGAGWTQGCGYGSSQECRREEERPSSFSSGVVSSSLSSSPPFARSSGYQAATTLPSFSSSSFSTSFTGFQTAASLTSSSSFSSTSSAFSSLPPPSQTPAIPAPKLVPIFKNKHPSRHVNIALLRAQRRREQLGGVEEKGRVTLPSPSPFAPSGLPSSSSSSSMWPPGPKIPPLPIVPRFAARRPGFCGVAAVRPKANHISSLSPDSRPRKPGLSLSPKPSLDFKSKSSSNPNTSSRPSAVAKEPEKKRKQEPSDPPPQPPQPLAPSDLRSNTEGEVFKLKPKKPRSAVQDVDVEKMARSNQLSKVNSATLLAWLKGRGVAVRAKDRKEELMLKVMGCLAEA</sequence>
<organism evidence="2 3">
    <name type="scientific">Myripristis murdjan</name>
    <name type="common">pinecone soldierfish</name>
    <dbReference type="NCBI Taxonomy" id="586833"/>
    <lineage>
        <taxon>Eukaryota</taxon>
        <taxon>Metazoa</taxon>
        <taxon>Chordata</taxon>
        <taxon>Craniata</taxon>
        <taxon>Vertebrata</taxon>
        <taxon>Euteleostomi</taxon>
        <taxon>Actinopterygii</taxon>
        <taxon>Neopterygii</taxon>
        <taxon>Teleostei</taxon>
        <taxon>Neoteleostei</taxon>
        <taxon>Acanthomorphata</taxon>
        <taxon>Holocentriformes</taxon>
        <taxon>Holocentridae</taxon>
        <taxon>Myripristis</taxon>
    </lineage>
</organism>
<feature type="compositionally biased region" description="Low complexity" evidence="1">
    <location>
        <begin position="157"/>
        <end position="179"/>
    </location>
</feature>
<reference evidence="2" key="3">
    <citation type="submission" date="2025-09" db="UniProtKB">
        <authorList>
            <consortium name="Ensembl"/>
        </authorList>
    </citation>
    <scope>IDENTIFICATION</scope>
</reference>
<keyword evidence="3" id="KW-1185">Reference proteome</keyword>
<protein>
    <submittedName>
        <fullName evidence="2">Uncharacterized protein</fullName>
    </submittedName>
</protein>
<dbReference type="AlphaFoldDB" id="A0A667ZFT8"/>
<dbReference type="InterPro" id="IPR031643">
    <property type="entry name" value="DUF4708"/>
</dbReference>
<feature type="compositionally biased region" description="Low complexity" evidence="1">
    <location>
        <begin position="358"/>
        <end position="370"/>
    </location>
</feature>
<accession>A0A667ZFT8</accession>
<dbReference type="InParanoid" id="A0A667ZFT8"/>
<feature type="compositionally biased region" description="Basic and acidic residues" evidence="1">
    <location>
        <begin position="374"/>
        <end position="384"/>
    </location>
</feature>
<proteinExistence type="predicted"/>
<dbReference type="GeneTree" id="ENSGT00940000171800"/>
<dbReference type="Proteomes" id="UP000472263">
    <property type="component" value="Chromosome 20"/>
</dbReference>
<dbReference type="PANTHER" id="PTHR28495">
    <property type="entry name" value="HYPOTHETICAL PROTEIN LOC100359752"/>
    <property type="match status" value="1"/>
</dbReference>
<feature type="region of interest" description="Disordered" evidence="1">
    <location>
        <begin position="98"/>
        <end position="179"/>
    </location>
</feature>
<feature type="compositionally biased region" description="Gly residues" evidence="1">
    <location>
        <begin position="124"/>
        <end position="143"/>
    </location>
</feature>
<feature type="compositionally biased region" description="Low complexity" evidence="1">
    <location>
        <begin position="282"/>
        <end position="296"/>
    </location>
</feature>